<evidence type="ECO:0000256" key="3">
    <source>
        <dbReference type="SAM" id="SignalP"/>
    </source>
</evidence>
<reference evidence="4" key="1">
    <citation type="submission" date="2021-04" db="EMBL/GenBank/DDBJ databases">
        <authorList>
            <person name="Chebbi M.A.C M."/>
        </authorList>
    </citation>
    <scope>NUCLEOTIDE SEQUENCE</scope>
</reference>
<evidence type="ECO:0000256" key="2">
    <source>
        <dbReference type="ARBA" id="ARBA00023002"/>
    </source>
</evidence>
<feature type="non-terminal residue" evidence="4">
    <location>
        <position position="173"/>
    </location>
</feature>
<protein>
    <submittedName>
        <fullName evidence="4">Similar to DHRS11: Dehydrogenase/reductase SDR family member 11 (Gallus gallus)</fullName>
    </submittedName>
</protein>
<dbReference type="SUPFAM" id="SSF51735">
    <property type="entry name" value="NAD(P)-binding Rossmann-fold domains"/>
    <property type="match status" value="1"/>
</dbReference>
<dbReference type="Proteomes" id="UP000786811">
    <property type="component" value="Unassembled WGS sequence"/>
</dbReference>
<dbReference type="PANTHER" id="PTHR43115">
    <property type="entry name" value="DEHYDROGENASE/REDUCTASE SDR FAMILY MEMBER 11"/>
    <property type="match status" value="1"/>
</dbReference>
<evidence type="ECO:0000313" key="4">
    <source>
        <dbReference type="EMBL" id="CAG5109232.1"/>
    </source>
</evidence>
<dbReference type="InterPro" id="IPR002347">
    <property type="entry name" value="SDR_fam"/>
</dbReference>
<proteinExistence type="inferred from homology"/>
<comment type="similarity">
    <text evidence="1">Belongs to the short-chain dehydrogenases/reductases (SDR) family.</text>
</comment>
<dbReference type="AlphaFoldDB" id="A0A8J2HRY5"/>
<name>A0A8J2HRY5_COTCN</name>
<comment type="caution">
    <text evidence="4">The sequence shown here is derived from an EMBL/GenBank/DDBJ whole genome shotgun (WGS) entry which is preliminary data.</text>
</comment>
<feature type="chain" id="PRO_5035146018" evidence="3">
    <location>
        <begin position="20"/>
        <end position="173"/>
    </location>
</feature>
<keyword evidence="3" id="KW-0732">Signal</keyword>
<feature type="signal peptide" evidence="3">
    <location>
        <begin position="1"/>
        <end position="19"/>
    </location>
</feature>
<dbReference type="Gene3D" id="3.40.50.720">
    <property type="entry name" value="NAD(P)-binding Rossmann-like Domain"/>
    <property type="match status" value="1"/>
</dbReference>
<evidence type="ECO:0000256" key="1">
    <source>
        <dbReference type="ARBA" id="ARBA00006484"/>
    </source>
</evidence>
<dbReference type="OrthoDB" id="1933717at2759"/>
<dbReference type="PRINTS" id="PR00081">
    <property type="entry name" value="GDHRDH"/>
</dbReference>
<accession>A0A8J2HRY5</accession>
<dbReference type="EMBL" id="CAJNRD030001124">
    <property type="protein sequence ID" value="CAG5109232.1"/>
    <property type="molecule type" value="Genomic_DNA"/>
</dbReference>
<dbReference type="GO" id="GO:0016491">
    <property type="term" value="F:oxidoreductase activity"/>
    <property type="evidence" value="ECO:0007669"/>
    <property type="project" value="UniProtKB-KW"/>
</dbReference>
<organism evidence="4 5">
    <name type="scientific">Cotesia congregata</name>
    <name type="common">Parasitoid wasp</name>
    <name type="synonym">Apanteles congregatus</name>
    <dbReference type="NCBI Taxonomy" id="51543"/>
    <lineage>
        <taxon>Eukaryota</taxon>
        <taxon>Metazoa</taxon>
        <taxon>Ecdysozoa</taxon>
        <taxon>Arthropoda</taxon>
        <taxon>Hexapoda</taxon>
        <taxon>Insecta</taxon>
        <taxon>Pterygota</taxon>
        <taxon>Neoptera</taxon>
        <taxon>Endopterygota</taxon>
        <taxon>Hymenoptera</taxon>
        <taxon>Apocrita</taxon>
        <taxon>Ichneumonoidea</taxon>
        <taxon>Braconidae</taxon>
        <taxon>Microgastrinae</taxon>
        <taxon>Cotesia</taxon>
    </lineage>
</organism>
<sequence>TSKSTFFHLALLISRSGLGSFFSKKRPRLRVQSDGSFLASRLSTWVFMREALKIMRQHKNEAHIININSTFGINGTTQLPINVYPASKFALRGMTDTFKAELEFSKVTSIRVTSIHVGLTSTEIFGDSALFNKVKSKFPNLKSSDIAGGVVFVLSMPSYVQLDEIKVTAKLNK</sequence>
<dbReference type="Pfam" id="PF00106">
    <property type="entry name" value="adh_short"/>
    <property type="match status" value="1"/>
</dbReference>
<keyword evidence="2" id="KW-0560">Oxidoreductase</keyword>
<feature type="non-terminal residue" evidence="4">
    <location>
        <position position="1"/>
    </location>
</feature>
<dbReference type="PANTHER" id="PTHR43115:SF4">
    <property type="entry name" value="DEHYDROGENASE_REDUCTASE SDR FAMILY MEMBER 11"/>
    <property type="match status" value="1"/>
</dbReference>
<gene>
    <name evidence="4" type="ORF">HICCMSTLAB_LOCUS13868</name>
</gene>
<evidence type="ECO:0000313" key="5">
    <source>
        <dbReference type="Proteomes" id="UP000786811"/>
    </source>
</evidence>
<keyword evidence="5" id="KW-1185">Reference proteome</keyword>
<dbReference type="InterPro" id="IPR036291">
    <property type="entry name" value="NAD(P)-bd_dom_sf"/>
</dbReference>